<name>A0A9P5KQ29_GEOCN</name>
<feature type="compositionally biased region" description="Basic and acidic residues" evidence="1">
    <location>
        <begin position="1"/>
        <end position="10"/>
    </location>
</feature>
<feature type="compositionally biased region" description="Acidic residues" evidence="1">
    <location>
        <begin position="97"/>
        <end position="148"/>
    </location>
</feature>
<dbReference type="Proteomes" id="UP000750522">
    <property type="component" value="Unassembled WGS sequence"/>
</dbReference>
<proteinExistence type="predicted"/>
<reference evidence="2" key="2">
    <citation type="submission" date="2020-01" db="EMBL/GenBank/DDBJ databases">
        <authorList>
            <person name="Perkins V."/>
            <person name="Lessard M.-H."/>
            <person name="Dugat-Bony E."/>
            <person name="Frenette M."/>
            <person name="Labrie S."/>
        </authorList>
    </citation>
    <scope>NUCLEOTIDE SEQUENCE</scope>
    <source>
        <strain evidence="2">LMA-70</strain>
    </source>
</reference>
<feature type="region of interest" description="Disordered" evidence="1">
    <location>
        <begin position="1"/>
        <end position="172"/>
    </location>
</feature>
<evidence type="ECO:0000313" key="3">
    <source>
        <dbReference type="Proteomes" id="UP000750522"/>
    </source>
</evidence>
<comment type="caution">
    <text evidence="2">The sequence shown here is derived from an EMBL/GenBank/DDBJ whole genome shotgun (WGS) entry which is preliminary data.</text>
</comment>
<dbReference type="AlphaFoldDB" id="A0A9P5KQ29"/>
<evidence type="ECO:0000256" key="1">
    <source>
        <dbReference type="SAM" id="MobiDB-lite"/>
    </source>
</evidence>
<feature type="compositionally biased region" description="Basic and acidic residues" evidence="1">
    <location>
        <begin position="87"/>
        <end position="96"/>
    </location>
</feature>
<accession>A0A9P5KQ29</accession>
<organism evidence="2 3">
    <name type="scientific">Geotrichum candidum</name>
    <name type="common">Oospora lactis</name>
    <name type="synonym">Dipodascus geotrichum</name>
    <dbReference type="NCBI Taxonomy" id="1173061"/>
    <lineage>
        <taxon>Eukaryota</taxon>
        <taxon>Fungi</taxon>
        <taxon>Dikarya</taxon>
        <taxon>Ascomycota</taxon>
        <taxon>Saccharomycotina</taxon>
        <taxon>Dipodascomycetes</taxon>
        <taxon>Dipodascales</taxon>
        <taxon>Dipodascaceae</taxon>
        <taxon>Geotrichum</taxon>
    </lineage>
</organism>
<reference evidence="2" key="1">
    <citation type="journal article" date="2020" name="Front. Microbiol.">
        <title>Phenotypic and Genetic Characterization of the Cheese Ripening Yeast Geotrichum candidum.</title>
        <authorList>
            <person name="Perkins V."/>
            <person name="Vignola S."/>
            <person name="Lessard M.H."/>
            <person name="Plante P.L."/>
            <person name="Corbeil J."/>
            <person name="Dugat-Bony E."/>
            <person name="Frenette M."/>
            <person name="Labrie S."/>
        </authorList>
    </citation>
    <scope>NUCLEOTIDE SEQUENCE</scope>
    <source>
        <strain evidence="2">LMA-70</strain>
    </source>
</reference>
<protein>
    <submittedName>
        <fullName evidence="2">Uncharacterized protein</fullName>
    </submittedName>
</protein>
<dbReference type="EMBL" id="QQZK01000114">
    <property type="protein sequence ID" value="KAF5096498.1"/>
    <property type="molecule type" value="Genomic_DNA"/>
</dbReference>
<sequence>MPETEIKPIDKPSVAAEGVQDTKGALTQNSETIKSAPVTEESSEKESEPEVIETGIKRSIDETEDATDSIKPKDVDSTDVPQVVELPDAKKAKVDSAGDEAAEEDEDEDDEEFKADDAEEEEDDDDDDEEEEEEEEEEPEIIEGEDDLNLAATIERAESELEVGATPTAAEA</sequence>
<gene>
    <name evidence="2" type="ORF">DV451_004215</name>
</gene>
<evidence type="ECO:0000313" key="2">
    <source>
        <dbReference type="EMBL" id="KAF5096498.1"/>
    </source>
</evidence>